<evidence type="ECO:0000313" key="3">
    <source>
        <dbReference type="Proteomes" id="UP001152799"/>
    </source>
</evidence>
<reference evidence="2" key="1">
    <citation type="submission" date="2022-01" db="EMBL/GenBank/DDBJ databases">
        <authorList>
            <person name="King R."/>
        </authorList>
    </citation>
    <scope>NUCLEOTIDE SEQUENCE</scope>
</reference>
<accession>A0A9N9MWG9</accession>
<dbReference type="EMBL" id="OU892284">
    <property type="protein sequence ID" value="CAG9772075.1"/>
    <property type="molecule type" value="Genomic_DNA"/>
</dbReference>
<gene>
    <name evidence="2" type="ORF">CEUTPL_LOCUS12497</name>
</gene>
<name>A0A9N9MWG9_9CUCU</name>
<evidence type="ECO:0000313" key="2">
    <source>
        <dbReference type="EMBL" id="CAG9772075.1"/>
    </source>
</evidence>
<keyword evidence="3" id="KW-1185">Reference proteome</keyword>
<protein>
    <submittedName>
        <fullName evidence="2">Uncharacterized protein</fullName>
    </submittedName>
</protein>
<proteinExistence type="predicted"/>
<dbReference type="Proteomes" id="UP001152799">
    <property type="component" value="Chromosome 8"/>
</dbReference>
<feature type="coiled-coil region" evidence="1">
    <location>
        <begin position="4"/>
        <end position="70"/>
    </location>
</feature>
<sequence length="100" mass="11406">MGRKKALQAKVVAERTAVVEAEKNVSASINHAEDVRPRVEASKAQLETLKAQLEKEQHELEHANQQVVLNKIELRVMTGRRDETEATISKEKEFFPNLWT</sequence>
<keyword evidence="1" id="KW-0175">Coiled coil</keyword>
<dbReference type="AlphaFoldDB" id="A0A9N9MWG9"/>
<organism evidence="2 3">
    <name type="scientific">Ceutorhynchus assimilis</name>
    <name type="common">cabbage seed weevil</name>
    <dbReference type="NCBI Taxonomy" id="467358"/>
    <lineage>
        <taxon>Eukaryota</taxon>
        <taxon>Metazoa</taxon>
        <taxon>Ecdysozoa</taxon>
        <taxon>Arthropoda</taxon>
        <taxon>Hexapoda</taxon>
        <taxon>Insecta</taxon>
        <taxon>Pterygota</taxon>
        <taxon>Neoptera</taxon>
        <taxon>Endopterygota</taxon>
        <taxon>Coleoptera</taxon>
        <taxon>Polyphaga</taxon>
        <taxon>Cucujiformia</taxon>
        <taxon>Curculionidae</taxon>
        <taxon>Ceutorhynchinae</taxon>
        <taxon>Ceutorhynchus</taxon>
    </lineage>
</organism>
<evidence type="ECO:0000256" key="1">
    <source>
        <dbReference type="SAM" id="Coils"/>
    </source>
</evidence>